<evidence type="ECO:0000256" key="16">
    <source>
        <dbReference type="SAM" id="SignalP"/>
    </source>
</evidence>
<dbReference type="FunFam" id="1.10.287.70:FF:000143">
    <property type="entry name" value="Probable glutamate receptor"/>
    <property type="match status" value="1"/>
</dbReference>
<keyword evidence="16" id="KW-0732">Signal</keyword>
<feature type="chain" id="PRO_5044788643" evidence="16">
    <location>
        <begin position="28"/>
        <end position="965"/>
    </location>
</feature>
<dbReference type="Gene3D" id="3.40.190.10">
    <property type="entry name" value="Periplasmic binding protein-like II"/>
    <property type="match status" value="2"/>
</dbReference>
<keyword evidence="9" id="KW-0325">Glycoprotein</keyword>
<keyword evidence="12" id="KW-0407">Ion channel</keyword>
<keyword evidence="7 15" id="KW-0472">Membrane</keyword>
<evidence type="ECO:0000256" key="9">
    <source>
        <dbReference type="ARBA" id="ARBA00023180"/>
    </source>
</evidence>
<evidence type="ECO:0000256" key="10">
    <source>
        <dbReference type="ARBA" id="ARBA00023257"/>
    </source>
</evidence>
<feature type="transmembrane region" description="Helical" evidence="15">
    <location>
        <begin position="710"/>
        <end position="734"/>
    </location>
</feature>
<keyword evidence="6" id="KW-0406">Ion transport</keyword>
<dbReference type="InterPro" id="IPR019594">
    <property type="entry name" value="Glu/Gly-bd"/>
</dbReference>
<evidence type="ECO:0000313" key="20">
    <source>
        <dbReference type="Proteomes" id="UP001519460"/>
    </source>
</evidence>
<protein>
    <submittedName>
        <fullName evidence="19">Uncharacterized protein</fullName>
    </submittedName>
</protein>
<dbReference type="AlphaFoldDB" id="A0ABD0KGW3"/>
<feature type="compositionally biased region" description="Basic and acidic residues" evidence="14">
    <location>
        <begin position="938"/>
        <end position="955"/>
    </location>
</feature>
<proteinExistence type="predicted"/>
<keyword evidence="4 15" id="KW-1133">Transmembrane helix</keyword>
<keyword evidence="2" id="KW-0813">Transport</keyword>
<dbReference type="GO" id="GO:0045211">
    <property type="term" value="C:postsynaptic membrane"/>
    <property type="evidence" value="ECO:0007669"/>
    <property type="project" value="UniProtKB-SubCell"/>
</dbReference>
<dbReference type="FunFam" id="3.40.190.10:FF:000024">
    <property type="entry name" value="Glutamate receptor, ionotropic, delta 1"/>
    <property type="match status" value="1"/>
</dbReference>
<evidence type="ECO:0000256" key="15">
    <source>
        <dbReference type="SAM" id="Phobius"/>
    </source>
</evidence>
<dbReference type="PANTHER" id="PTHR18966">
    <property type="entry name" value="IONOTROPIC GLUTAMATE RECEPTOR"/>
    <property type="match status" value="1"/>
</dbReference>
<comment type="caution">
    <text evidence="19">The sequence shown here is derived from an EMBL/GenBank/DDBJ whole genome shotgun (WGS) entry which is preliminary data.</text>
</comment>
<comment type="subcellular location">
    <subcellularLocation>
        <location evidence="1">Membrane</location>
        <topology evidence="1">Multi-pass membrane protein</topology>
    </subcellularLocation>
    <subcellularLocation>
        <location evidence="13">Postsynaptic cell membrane</location>
    </subcellularLocation>
</comment>
<keyword evidence="10" id="KW-0628">Postsynaptic cell membrane</keyword>
<evidence type="ECO:0000259" key="17">
    <source>
        <dbReference type="SMART" id="SM00079"/>
    </source>
</evidence>
<dbReference type="EMBL" id="JACVVK020000179">
    <property type="protein sequence ID" value="KAK7486433.1"/>
    <property type="molecule type" value="Genomic_DNA"/>
</dbReference>
<dbReference type="SMART" id="SM00079">
    <property type="entry name" value="PBPe"/>
    <property type="match status" value="1"/>
</dbReference>
<evidence type="ECO:0000256" key="13">
    <source>
        <dbReference type="ARBA" id="ARBA00034100"/>
    </source>
</evidence>
<accession>A0ABD0KGW3</accession>
<dbReference type="InterPro" id="IPR028082">
    <property type="entry name" value="Peripla_BP_I"/>
</dbReference>
<evidence type="ECO:0000256" key="11">
    <source>
        <dbReference type="ARBA" id="ARBA00023286"/>
    </source>
</evidence>
<evidence type="ECO:0000256" key="4">
    <source>
        <dbReference type="ARBA" id="ARBA00022989"/>
    </source>
</evidence>
<reference evidence="19 20" key="1">
    <citation type="journal article" date="2023" name="Sci. Data">
        <title>Genome assembly of the Korean intertidal mud-creeper Batillaria attramentaria.</title>
        <authorList>
            <person name="Patra A.K."/>
            <person name="Ho P.T."/>
            <person name="Jun S."/>
            <person name="Lee S.J."/>
            <person name="Kim Y."/>
            <person name="Won Y.J."/>
        </authorList>
    </citation>
    <scope>NUCLEOTIDE SEQUENCE [LARGE SCALE GENOMIC DNA]</scope>
    <source>
        <strain evidence="19">Wonlab-2016</strain>
    </source>
</reference>
<keyword evidence="5" id="KW-0770">Synapse</keyword>
<keyword evidence="8" id="KW-0675">Receptor</keyword>
<name>A0ABD0KGW3_9CAEN</name>
<dbReference type="InterPro" id="IPR001320">
    <property type="entry name" value="Iontro_rcpt_C"/>
</dbReference>
<evidence type="ECO:0000256" key="6">
    <source>
        <dbReference type="ARBA" id="ARBA00023065"/>
    </source>
</evidence>
<dbReference type="Gene3D" id="1.10.287.70">
    <property type="match status" value="1"/>
</dbReference>
<evidence type="ECO:0000256" key="5">
    <source>
        <dbReference type="ARBA" id="ARBA00023018"/>
    </source>
</evidence>
<dbReference type="InterPro" id="IPR001828">
    <property type="entry name" value="ANF_lig-bd_rcpt"/>
</dbReference>
<dbReference type="InterPro" id="IPR015683">
    <property type="entry name" value="Ionotropic_Glu_rcpt"/>
</dbReference>
<dbReference type="Pfam" id="PF10613">
    <property type="entry name" value="Lig_chan-Glu_bd"/>
    <property type="match status" value="1"/>
</dbReference>
<feature type="domain" description="Ionotropic glutamate receptor C-terminal" evidence="17">
    <location>
        <begin position="523"/>
        <end position="873"/>
    </location>
</feature>
<organism evidence="19 20">
    <name type="scientific">Batillaria attramentaria</name>
    <dbReference type="NCBI Taxonomy" id="370345"/>
    <lineage>
        <taxon>Eukaryota</taxon>
        <taxon>Metazoa</taxon>
        <taxon>Spiralia</taxon>
        <taxon>Lophotrochozoa</taxon>
        <taxon>Mollusca</taxon>
        <taxon>Gastropoda</taxon>
        <taxon>Caenogastropoda</taxon>
        <taxon>Sorbeoconcha</taxon>
        <taxon>Cerithioidea</taxon>
        <taxon>Batillariidae</taxon>
        <taxon>Batillaria</taxon>
    </lineage>
</organism>
<keyword evidence="3 15" id="KW-0812">Transmembrane</keyword>
<feature type="domain" description="Ionotropic glutamate receptor L-glutamate and glycine-binding" evidence="18">
    <location>
        <begin position="533"/>
        <end position="598"/>
    </location>
</feature>
<keyword evidence="20" id="KW-1185">Reference proteome</keyword>
<evidence type="ECO:0000259" key="18">
    <source>
        <dbReference type="SMART" id="SM00918"/>
    </source>
</evidence>
<evidence type="ECO:0000256" key="14">
    <source>
        <dbReference type="SAM" id="MobiDB-lite"/>
    </source>
</evidence>
<dbReference type="Pfam" id="PF01094">
    <property type="entry name" value="ANF_receptor"/>
    <property type="match status" value="1"/>
</dbReference>
<evidence type="ECO:0000256" key="3">
    <source>
        <dbReference type="ARBA" id="ARBA00022692"/>
    </source>
</evidence>
<evidence type="ECO:0000256" key="8">
    <source>
        <dbReference type="ARBA" id="ARBA00023170"/>
    </source>
</evidence>
<evidence type="ECO:0000256" key="2">
    <source>
        <dbReference type="ARBA" id="ARBA00022448"/>
    </source>
</evidence>
<feature type="region of interest" description="Disordered" evidence="14">
    <location>
        <begin position="931"/>
        <end position="965"/>
    </location>
</feature>
<dbReference type="Pfam" id="PF00060">
    <property type="entry name" value="Lig_chan"/>
    <property type="match status" value="1"/>
</dbReference>
<feature type="signal peptide" evidence="16">
    <location>
        <begin position="1"/>
        <end position="27"/>
    </location>
</feature>
<keyword evidence="11" id="KW-1071">Ligand-gated ion channel</keyword>
<gene>
    <name evidence="19" type="ORF">BaRGS_00022357</name>
</gene>
<dbReference type="SUPFAM" id="SSF53822">
    <property type="entry name" value="Periplasmic binding protein-like I"/>
    <property type="match status" value="1"/>
</dbReference>
<feature type="transmembrane region" description="Helical" evidence="15">
    <location>
        <begin position="896"/>
        <end position="916"/>
    </location>
</feature>
<evidence type="ECO:0000256" key="7">
    <source>
        <dbReference type="ARBA" id="ARBA00023136"/>
    </source>
</evidence>
<dbReference type="GO" id="GO:0034220">
    <property type="term" value="P:monoatomic ion transmembrane transport"/>
    <property type="evidence" value="ECO:0007669"/>
    <property type="project" value="UniProtKB-KW"/>
</dbReference>
<sequence>MASRLKCTFLLLPAIIILMLGTSVTEARRCDKTVSGKKYKLQIGLLAPATSSDFKMQKTIQENIQLDWTGLHCFSSPYYLTLSVNDTLRIPSDGWNSIRTGIDNGLQRQGADEGEVPNVIIGPFYTNLAMGFDWIDMSRVQDTTSWRTLVEIRPPAQEQNLAVVDLFNNNGWNSAVMVMPENAADNRECQNLASQMLSAGISLIPYTVNPSLPNVKASVQEVLRNALLFRQLYVIVCSPRDSKDKLIELVLIEVESSLYMVLAIFVFLSMQAHRFEMTINEDQVFVLVDPPMASAKEMYRLRLFSARCQLLAFRYVEPGRAQGSEDEDKAVATDAAMVTTQALKKYIVDQVERTNHFNASRFLDELKAVYLPYGQTGALRFNATGQRVDYKLHLYNHGGEDMYRKIAEWSPIGDSYLTRLNHTGFDVDPKRTTQSGIFPQLVKIVVVLVHMQLSTVTDTQLSIVTDTQLSTVTDTQLSTVTDTQLSTITDTQLSTVTNTQLSTVTDTQLSTVTDAQLSTINKHEFHPTVTEEPFVMIKKELGNRLEGVNRFEGFTIDLIARLARGLNFDYDIYISPNNAYGGPRSDGTWTGMVGEVLVGNATLAAGAISITSTREQVIDFSLGVLSTGVNILVRKPEESLTIFQFLEPFTPELWMAIVGASAFISLVFFLMDYTNGDDRRFTLRETIWFCVGTLLKRGTDFAPVPVSQRILTAGFTLFVLITVSTYTANMAAFLTTKNLGKSIDSFEALAADDSLACGTVANSATMNFLSQGTKPVFQRLWDKAKGNGLVADASEGRRRVEGGGYAFIFDYLINSYSEMKYCKTKAVAAPILIQEHGIGMPAGAAFKTSINIELLKLKEDGVLQSLKKKWWDDKRECESAGSNTRDEQMEFGLQHMAGVFIVGLLGLGASLALFLLKKFYLLIRPDKANGNGSTNGEKFSEKSMHPPPNREKEKLYQGQTNTSFV</sequence>
<evidence type="ECO:0000256" key="12">
    <source>
        <dbReference type="ARBA" id="ARBA00023303"/>
    </source>
</evidence>
<dbReference type="Proteomes" id="UP001519460">
    <property type="component" value="Unassembled WGS sequence"/>
</dbReference>
<evidence type="ECO:0000256" key="1">
    <source>
        <dbReference type="ARBA" id="ARBA00004141"/>
    </source>
</evidence>
<dbReference type="SUPFAM" id="SSF53850">
    <property type="entry name" value="Periplasmic binding protein-like II"/>
    <property type="match status" value="1"/>
</dbReference>
<feature type="transmembrane region" description="Helical" evidence="15">
    <location>
        <begin position="653"/>
        <end position="671"/>
    </location>
</feature>
<evidence type="ECO:0000313" key="19">
    <source>
        <dbReference type="EMBL" id="KAK7486433.1"/>
    </source>
</evidence>
<dbReference type="SMART" id="SM00918">
    <property type="entry name" value="Lig_chan-Glu_bd"/>
    <property type="match status" value="1"/>
</dbReference>